<dbReference type="PANTHER" id="PTHR22916:SF67">
    <property type="entry name" value="COLANIC ACID BIOSYNTHESIS GLYCOSYL TRANSFERASE WCAE-RELATED"/>
    <property type="match status" value="1"/>
</dbReference>
<sequence length="273" mass="32256">MKVSIITVCYNAEKTIQETIESVLNQTYKDFEYIIQDGSSSDNTMKIVEEYAERFRNARIKYRYESEPDTGIYNAMNKATSKANGEWCIYMNADDSFYSNRVLQEVFEDNDYEGYDAVFGAYCRHDEKNKYVFQSEAIDIIPRKMPFVHQTIFVRTNVFRNYGYDEQYRLCADYDAFFKMYADGRRFRQIPNVVSNYSVSGASGESNIDALEETIQIQKKHSDQYPISFERRIRWKMKKLYLMAKNQIPESTMIILRKAKAVFITRILKKDTM</sequence>
<dbReference type="InterPro" id="IPR001173">
    <property type="entry name" value="Glyco_trans_2-like"/>
</dbReference>
<evidence type="ECO:0000259" key="1">
    <source>
        <dbReference type="Pfam" id="PF00535"/>
    </source>
</evidence>
<dbReference type="SUPFAM" id="SSF53448">
    <property type="entry name" value="Nucleotide-diphospho-sugar transferases"/>
    <property type="match status" value="1"/>
</dbReference>
<dbReference type="Pfam" id="PF00535">
    <property type="entry name" value="Glycos_transf_2"/>
    <property type="match status" value="1"/>
</dbReference>
<reference evidence="2" key="2">
    <citation type="submission" date="2021-04" db="EMBL/GenBank/DDBJ databases">
        <authorList>
            <person name="Gilroy R."/>
        </authorList>
    </citation>
    <scope>NUCLEOTIDE SEQUENCE</scope>
    <source>
        <strain evidence="2">CHK196-7946</strain>
    </source>
</reference>
<evidence type="ECO:0000313" key="2">
    <source>
        <dbReference type="EMBL" id="HJC74845.1"/>
    </source>
</evidence>
<name>A0A9D2TLL9_9FIRM</name>
<dbReference type="Gene3D" id="3.90.550.10">
    <property type="entry name" value="Spore Coat Polysaccharide Biosynthesis Protein SpsA, Chain A"/>
    <property type="match status" value="1"/>
</dbReference>
<accession>A0A9D2TLL9</accession>
<comment type="caution">
    <text evidence="2">The sequence shown here is derived from an EMBL/GenBank/DDBJ whole genome shotgun (WGS) entry which is preliminary data.</text>
</comment>
<dbReference type="InterPro" id="IPR029044">
    <property type="entry name" value="Nucleotide-diphossugar_trans"/>
</dbReference>
<gene>
    <name evidence="2" type="ORF">H9697_07870</name>
</gene>
<organism evidence="2 3">
    <name type="scientific">Candidatus Mediterraneibacter faecavium</name>
    <dbReference type="NCBI Taxonomy" id="2838668"/>
    <lineage>
        <taxon>Bacteria</taxon>
        <taxon>Bacillati</taxon>
        <taxon>Bacillota</taxon>
        <taxon>Clostridia</taxon>
        <taxon>Lachnospirales</taxon>
        <taxon>Lachnospiraceae</taxon>
        <taxon>Mediterraneibacter</taxon>
    </lineage>
</organism>
<dbReference type="CDD" id="cd06433">
    <property type="entry name" value="GT_2_WfgS_like"/>
    <property type="match status" value="1"/>
</dbReference>
<proteinExistence type="predicted"/>
<protein>
    <submittedName>
        <fullName evidence="2">Glycosyltransferase</fullName>
    </submittedName>
</protein>
<dbReference type="PANTHER" id="PTHR22916">
    <property type="entry name" value="GLYCOSYLTRANSFERASE"/>
    <property type="match status" value="1"/>
</dbReference>
<reference evidence="2" key="1">
    <citation type="journal article" date="2021" name="PeerJ">
        <title>Extensive microbial diversity within the chicken gut microbiome revealed by metagenomics and culture.</title>
        <authorList>
            <person name="Gilroy R."/>
            <person name="Ravi A."/>
            <person name="Getino M."/>
            <person name="Pursley I."/>
            <person name="Horton D.L."/>
            <person name="Alikhan N.F."/>
            <person name="Baker D."/>
            <person name="Gharbi K."/>
            <person name="Hall N."/>
            <person name="Watson M."/>
            <person name="Adriaenssens E.M."/>
            <person name="Foster-Nyarko E."/>
            <person name="Jarju S."/>
            <person name="Secka A."/>
            <person name="Antonio M."/>
            <person name="Oren A."/>
            <person name="Chaudhuri R.R."/>
            <person name="La Ragione R."/>
            <person name="Hildebrand F."/>
            <person name="Pallen M.J."/>
        </authorList>
    </citation>
    <scope>NUCLEOTIDE SEQUENCE</scope>
    <source>
        <strain evidence="2">CHK196-7946</strain>
    </source>
</reference>
<dbReference type="Proteomes" id="UP000823902">
    <property type="component" value="Unassembled WGS sequence"/>
</dbReference>
<evidence type="ECO:0000313" key="3">
    <source>
        <dbReference type="Proteomes" id="UP000823902"/>
    </source>
</evidence>
<feature type="domain" description="Glycosyltransferase 2-like" evidence="1">
    <location>
        <begin position="4"/>
        <end position="147"/>
    </location>
</feature>
<dbReference type="EMBL" id="DWVY01000042">
    <property type="protein sequence ID" value="HJC74845.1"/>
    <property type="molecule type" value="Genomic_DNA"/>
</dbReference>
<dbReference type="AlphaFoldDB" id="A0A9D2TLL9"/>